<dbReference type="InterPro" id="IPR050188">
    <property type="entry name" value="RluA_PseudoU_synthase"/>
</dbReference>
<name>A0ABV0K5K2_9CYAN</name>
<gene>
    <name evidence="6" type="ORF">NC992_14220</name>
</gene>
<dbReference type="Pfam" id="PF00849">
    <property type="entry name" value="PseudoU_synth_2"/>
    <property type="match status" value="1"/>
</dbReference>
<evidence type="ECO:0000259" key="5">
    <source>
        <dbReference type="Pfam" id="PF00849"/>
    </source>
</evidence>
<organism evidence="6 7">
    <name type="scientific">Leptolyngbya subtilissima DQ-A4</name>
    <dbReference type="NCBI Taxonomy" id="2933933"/>
    <lineage>
        <taxon>Bacteria</taxon>
        <taxon>Bacillati</taxon>
        <taxon>Cyanobacteriota</taxon>
        <taxon>Cyanophyceae</taxon>
        <taxon>Leptolyngbyales</taxon>
        <taxon>Leptolyngbyaceae</taxon>
        <taxon>Leptolyngbya group</taxon>
        <taxon>Leptolyngbya</taxon>
    </lineage>
</organism>
<dbReference type="RefSeq" id="WP_313887280.1">
    <property type="nucleotide sequence ID" value="NZ_JAMPKX010000006.1"/>
</dbReference>
<dbReference type="InterPro" id="IPR006145">
    <property type="entry name" value="PsdUridine_synth_RsuA/RluA"/>
</dbReference>
<evidence type="ECO:0000313" key="6">
    <source>
        <dbReference type="EMBL" id="MEP0948037.1"/>
    </source>
</evidence>
<evidence type="ECO:0000256" key="2">
    <source>
        <dbReference type="ARBA" id="ARBA00031870"/>
    </source>
</evidence>
<dbReference type="InterPro" id="IPR006224">
    <property type="entry name" value="PsdUridine_synth_RluA-like_CS"/>
</dbReference>
<dbReference type="Proteomes" id="UP001482513">
    <property type="component" value="Unassembled WGS sequence"/>
</dbReference>
<keyword evidence="4" id="KW-0175">Coiled coil</keyword>
<protein>
    <recommendedName>
        <fullName evidence="2">RNA pseudouridylate synthase</fullName>
    </recommendedName>
    <alternativeName>
        <fullName evidence="3">RNA-uridine isomerase</fullName>
    </alternativeName>
</protein>
<proteinExistence type="predicted"/>
<comment type="caution">
    <text evidence="6">The sequence shown here is derived from an EMBL/GenBank/DDBJ whole genome shotgun (WGS) entry which is preliminary data.</text>
</comment>
<evidence type="ECO:0000256" key="4">
    <source>
        <dbReference type="SAM" id="Coils"/>
    </source>
</evidence>
<keyword evidence="7" id="KW-1185">Reference proteome</keyword>
<dbReference type="Gene3D" id="3.30.2350.10">
    <property type="entry name" value="Pseudouridine synthase"/>
    <property type="match status" value="1"/>
</dbReference>
<evidence type="ECO:0000313" key="7">
    <source>
        <dbReference type="Proteomes" id="UP001482513"/>
    </source>
</evidence>
<dbReference type="InterPro" id="IPR020103">
    <property type="entry name" value="PsdUridine_synth_cat_dom_sf"/>
</dbReference>
<dbReference type="SUPFAM" id="SSF55120">
    <property type="entry name" value="Pseudouridine synthase"/>
    <property type="match status" value="1"/>
</dbReference>
<sequence>MSDLPFHLLDAFLDGVRLSALEAADYYYQGYCPRTGQHYQLPRTAMARAIAQTLMAQLGDAHLSEGKMFGVLVVQSPEGQTGVLKAFSGLWQGQERVPGWVPPIPGRSQVALQEARTLDALGAIKDQLLVLQRLPERETYARLQEEQARDRTQLNQRHRDRKHCRDRQRQTLVCTLAGESLTAALAALEQESRGDKAELRQFKQRWRDRIAPLEATIQSADAEIVILRQRRRDLSRQLQAEMHAACTLTNFAGESLAIQNLVGQGNLPTGTGDCCAPKLLHAAAQLGLEPLAMAEFWWGPPQGDKQPGKFHGACADRCQPIMGFLLSGLSAQVLGSSDIPVGAQHAAPLQLAQTGDIQPELGISVLYQDPWIIAVDKPAGLLSVPGRYSDRQDSVLTRLRFPLGSLRESALPEGAFLQPVHRLDQDTSGVLVLALDAETHRLLGQQFEQRQVQKTYQAIVVGDIAASAGIIDLPLWGDPTQRPRQQVNWQHGKPSQTKFEVLDREGELTRIAFYPLTGRTHQLRVHAAHSQGLNAPIWGDRLYGHSEPGQRLHLHAQTLQFTHPHSQNAILLNSAVPF</sequence>
<dbReference type="PROSITE" id="PS01129">
    <property type="entry name" value="PSI_RLU"/>
    <property type="match status" value="1"/>
</dbReference>
<dbReference type="PANTHER" id="PTHR21600">
    <property type="entry name" value="MITOCHONDRIAL RNA PSEUDOURIDINE SYNTHASE"/>
    <property type="match status" value="1"/>
</dbReference>
<feature type="domain" description="Pseudouridine synthase RsuA/RluA-like" evidence="5">
    <location>
        <begin position="373"/>
        <end position="529"/>
    </location>
</feature>
<accession>A0ABV0K5K2</accession>
<evidence type="ECO:0000256" key="1">
    <source>
        <dbReference type="ARBA" id="ARBA00000073"/>
    </source>
</evidence>
<dbReference type="PANTHER" id="PTHR21600:SF89">
    <property type="entry name" value="RIBOSOMAL LARGE SUBUNIT PSEUDOURIDINE SYNTHASE A"/>
    <property type="match status" value="1"/>
</dbReference>
<reference evidence="6 7" key="1">
    <citation type="submission" date="2022-04" db="EMBL/GenBank/DDBJ databases">
        <title>Positive selection, recombination, and allopatry shape intraspecific diversity of widespread and dominant cyanobacteria.</title>
        <authorList>
            <person name="Wei J."/>
            <person name="Shu W."/>
            <person name="Hu C."/>
        </authorList>
    </citation>
    <scope>NUCLEOTIDE SEQUENCE [LARGE SCALE GENOMIC DNA]</scope>
    <source>
        <strain evidence="6 7">DQ-A4</strain>
    </source>
</reference>
<evidence type="ECO:0000256" key="3">
    <source>
        <dbReference type="ARBA" id="ARBA00033164"/>
    </source>
</evidence>
<comment type="catalytic activity">
    <reaction evidence="1">
        <text>a uridine in RNA = a pseudouridine in RNA</text>
        <dbReference type="Rhea" id="RHEA:48348"/>
        <dbReference type="Rhea" id="RHEA-COMP:12068"/>
        <dbReference type="Rhea" id="RHEA-COMP:12069"/>
        <dbReference type="ChEBI" id="CHEBI:65314"/>
        <dbReference type="ChEBI" id="CHEBI:65315"/>
    </reaction>
</comment>
<dbReference type="CDD" id="cd02869">
    <property type="entry name" value="PseudoU_synth_RluA_like"/>
    <property type="match status" value="1"/>
</dbReference>
<dbReference type="EMBL" id="JAMPKX010000006">
    <property type="protein sequence ID" value="MEP0948037.1"/>
    <property type="molecule type" value="Genomic_DNA"/>
</dbReference>
<feature type="coiled-coil region" evidence="4">
    <location>
        <begin position="185"/>
        <end position="237"/>
    </location>
</feature>